<name>A0A547PDR8_9SPHN</name>
<dbReference type="RefSeq" id="WP_142788553.1">
    <property type="nucleotide sequence ID" value="NZ_VHJK01000001.1"/>
</dbReference>
<dbReference type="PANTHER" id="PTHR12778">
    <property type="entry name" value="SOLUTE CARRIER FAMILY 33 ACETYL-COA TRANSPORTER -RELATED"/>
    <property type="match status" value="1"/>
</dbReference>
<dbReference type="GO" id="GO:0016020">
    <property type="term" value="C:membrane"/>
    <property type="evidence" value="ECO:0007669"/>
    <property type="project" value="UniProtKB-SubCell"/>
</dbReference>
<keyword evidence="5 7" id="KW-1133">Transmembrane helix</keyword>
<gene>
    <name evidence="8" type="ORF">FGU71_10685</name>
</gene>
<dbReference type="AlphaFoldDB" id="A0A547PDR8"/>
<protein>
    <submittedName>
        <fullName evidence="8">MFS transporter</fullName>
    </submittedName>
</protein>
<dbReference type="EMBL" id="VHJK01000001">
    <property type="protein sequence ID" value="TRD12280.1"/>
    <property type="molecule type" value="Genomic_DNA"/>
</dbReference>
<evidence type="ECO:0000256" key="5">
    <source>
        <dbReference type="ARBA" id="ARBA00022989"/>
    </source>
</evidence>
<evidence type="ECO:0000313" key="9">
    <source>
        <dbReference type="Proteomes" id="UP000316343"/>
    </source>
</evidence>
<dbReference type="InterPro" id="IPR004752">
    <property type="entry name" value="AmpG_permease/AT-1"/>
</dbReference>
<comment type="similarity">
    <text evidence="2">Belongs to the major facilitator superfamily.</text>
</comment>
<evidence type="ECO:0000256" key="2">
    <source>
        <dbReference type="ARBA" id="ARBA00008335"/>
    </source>
</evidence>
<dbReference type="InterPro" id="IPR011701">
    <property type="entry name" value="MFS"/>
</dbReference>
<keyword evidence="6 7" id="KW-0472">Membrane</keyword>
<feature type="transmembrane region" description="Helical" evidence="7">
    <location>
        <begin position="181"/>
        <end position="200"/>
    </location>
</feature>
<keyword evidence="4 7" id="KW-0812">Transmembrane</keyword>
<feature type="transmembrane region" description="Helical" evidence="7">
    <location>
        <begin position="89"/>
        <end position="109"/>
    </location>
</feature>
<feature type="transmembrane region" description="Helical" evidence="7">
    <location>
        <begin position="311"/>
        <end position="331"/>
    </location>
</feature>
<evidence type="ECO:0000256" key="1">
    <source>
        <dbReference type="ARBA" id="ARBA00004141"/>
    </source>
</evidence>
<evidence type="ECO:0000313" key="8">
    <source>
        <dbReference type="EMBL" id="TRD12280.1"/>
    </source>
</evidence>
<feature type="transmembrane region" description="Helical" evidence="7">
    <location>
        <begin position="115"/>
        <end position="136"/>
    </location>
</feature>
<feature type="transmembrane region" description="Helical" evidence="7">
    <location>
        <begin position="405"/>
        <end position="423"/>
    </location>
</feature>
<feature type="transmembrane region" description="Helical" evidence="7">
    <location>
        <begin position="47"/>
        <end position="68"/>
    </location>
</feature>
<evidence type="ECO:0000256" key="7">
    <source>
        <dbReference type="SAM" id="Phobius"/>
    </source>
</evidence>
<reference evidence="8 9" key="1">
    <citation type="submission" date="2019-06" db="EMBL/GenBank/DDBJ databases">
        <title>Erythrobacter insulae sp. nov., isolated from a tidal flat.</title>
        <authorList>
            <person name="Yoon J.-H."/>
        </authorList>
    </citation>
    <scope>NUCLEOTIDE SEQUENCE [LARGE SCALE GENOMIC DNA]</scope>
    <source>
        <strain evidence="8 9">JBTF-M21</strain>
    </source>
</reference>
<feature type="transmembrane region" description="Helical" evidence="7">
    <location>
        <begin position="157"/>
        <end position="175"/>
    </location>
</feature>
<comment type="subcellular location">
    <subcellularLocation>
        <location evidence="1">Membrane</location>
        <topology evidence="1">Multi-pass membrane protein</topology>
    </subcellularLocation>
</comment>
<dbReference type="SUPFAM" id="SSF103473">
    <property type="entry name" value="MFS general substrate transporter"/>
    <property type="match status" value="1"/>
</dbReference>
<dbReference type="InterPro" id="IPR036259">
    <property type="entry name" value="MFS_trans_sf"/>
</dbReference>
<keyword evidence="3" id="KW-0813">Transport</keyword>
<evidence type="ECO:0000256" key="3">
    <source>
        <dbReference type="ARBA" id="ARBA00022448"/>
    </source>
</evidence>
<evidence type="ECO:0000256" key="4">
    <source>
        <dbReference type="ARBA" id="ARBA00022692"/>
    </source>
</evidence>
<dbReference type="OrthoDB" id="9787815at2"/>
<sequence>MTEMSAANGLVLERSRPLRLFTLFILYVGQGMPIGLFWFAIPAWMAVNGASAADIGSVAALTALPWSLKLVNGFIMDRYTYLAMGRRRVWILGAQMVMIFCLIIAALLNPSASDVAILGAIAFAVNLATTFQDVAVDGLAVDIMTEDERARGSGMMFGGQAIGISAATAITGFLIEDFGAPVSYLCVAALIAMLCIYIACFRERQGERSLPWSAGEANERNLEIQLDAWWPLLKSTCASLFTVQSLLWIAVLFSLGILYGGMAGAGPIIGANYVGWDVSAISAHTAIAGLVSGVLVMTLGGWLGDKFGAKMIGMIWIAITILLMLSMFGLSEHWGSSFLFLIFLYGWLSLNNLRTVAILPIAMRLCDPKVAATQFTIYMAVSNFGISFGAFMLGQSDKMGGLQSIFAIVALGHVIGLVLLLTVKFPRRPEYYQILKRRELRAVQKPA</sequence>
<feature type="transmembrane region" description="Helical" evidence="7">
    <location>
        <begin position="337"/>
        <end position="363"/>
    </location>
</feature>
<comment type="caution">
    <text evidence="8">The sequence shown here is derived from an EMBL/GenBank/DDBJ whole genome shotgun (WGS) entry which is preliminary data.</text>
</comment>
<dbReference type="Proteomes" id="UP000316343">
    <property type="component" value="Unassembled WGS sequence"/>
</dbReference>
<proteinExistence type="inferred from homology"/>
<dbReference type="Gene3D" id="1.20.1250.20">
    <property type="entry name" value="MFS general substrate transporter like domains"/>
    <property type="match status" value="1"/>
</dbReference>
<evidence type="ECO:0000256" key="6">
    <source>
        <dbReference type="ARBA" id="ARBA00023136"/>
    </source>
</evidence>
<dbReference type="GO" id="GO:0022857">
    <property type="term" value="F:transmembrane transporter activity"/>
    <property type="evidence" value="ECO:0007669"/>
    <property type="project" value="InterPro"/>
</dbReference>
<feature type="transmembrane region" description="Helical" evidence="7">
    <location>
        <begin position="281"/>
        <end position="304"/>
    </location>
</feature>
<keyword evidence="9" id="KW-1185">Reference proteome</keyword>
<dbReference type="PANTHER" id="PTHR12778:SF10">
    <property type="entry name" value="MAJOR FACILITATOR SUPERFAMILY DOMAIN-CONTAINING PROTEIN 3"/>
    <property type="match status" value="1"/>
</dbReference>
<accession>A0A547PDR8</accession>
<feature type="transmembrane region" description="Helical" evidence="7">
    <location>
        <begin position="246"/>
        <end position="269"/>
    </location>
</feature>
<feature type="transmembrane region" description="Helical" evidence="7">
    <location>
        <begin position="375"/>
        <end position="393"/>
    </location>
</feature>
<dbReference type="Pfam" id="PF07690">
    <property type="entry name" value="MFS_1"/>
    <property type="match status" value="1"/>
</dbReference>
<feature type="transmembrane region" description="Helical" evidence="7">
    <location>
        <begin position="20"/>
        <end position="41"/>
    </location>
</feature>
<organism evidence="8 9">
    <name type="scientific">Erythrobacter insulae</name>
    <dbReference type="NCBI Taxonomy" id="2584124"/>
    <lineage>
        <taxon>Bacteria</taxon>
        <taxon>Pseudomonadati</taxon>
        <taxon>Pseudomonadota</taxon>
        <taxon>Alphaproteobacteria</taxon>
        <taxon>Sphingomonadales</taxon>
        <taxon>Erythrobacteraceae</taxon>
        <taxon>Erythrobacter/Porphyrobacter group</taxon>
        <taxon>Erythrobacter</taxon>
    </lineage>
</organism>